<evidence type="ECO:0000313" key="3">
    <source>
        <dbReference type="EMBL" id="MEQ2316326.1"/>
    </source>
</evidence>
<reference evidence="3 4" key="1">
    <citation type="submission" date="2021-06" db="EMBL/GenBank/DDBJ databases">
        <authorList>
            <person name="Palmer J.M."/>
        </authorList>
    </citation>
    <scope>NUCLEOTIDE SEQUENCE [LARGE SCALE GENOMIC DNA]</scope>
    <source>
        <strain evidence="3 4">AS_MEX2019</strain>
        <tissue evidence="3">Muscle</tissue>
    </source>
</reference>
<evidence type="ECO:0000313" key="4">
    <source>
        <dbReference type="Proteomes" id="UP001469553"/>
    </source>
</evidence>
<dbReference type="Pfam" id="PF00350">
    <property type="entry name" value="Dynamin_N"/>
    <property type="match status" value="1"/>
</dbReference>
<dbReference type="PANTHER" id="PTHR47308:SF1">
    <property type="entry name" value="NUCLEAR GTPASE SLIP-GC"/>
    <property type="match status" value="1"/>
</dbReference>
<dbReference type="PANTHER" id="PTHR47308">
    <property type="entry name" value="NUCLEAR GTPASE SLIP-GC"/>
    <property type="match status" value="1"/>
</dbReference>
<dbReference type="InterPro" id="IPR027417">
    <property type="entry name" value="P-loop_NTPase"/>
</dbReference>
<feature type="region of interest" description="Disordered" evidence="1">
    <location>
        <begin position="166"/>
        <end position="190"/>
    </location>
</feature>
<organism evidence="3 4">
    <name type="scientific">Ameca splendens</name>
    <dbReference type="NCBI Taxonomy" id="208324"/>
    <lineage>
        <taxon>Eukaryota</taxon>
        <taxon>Metazoa</taxon>
        <taxon>Chordata</taxon>
        <taxon>Craniata</taxon>
        <taxon>Vertebrata</taxon>
        <taxon>Euteleostomi</taxon>
        <taxon>Actinopterygii</taxon>
        <taxon>Neopterygii</taxon>
        <taxon>Teleostei</taxon>
        <taxon>Neoteleostei</taxon>
        <taxon>Acanthomorphata</taxon>
        <taxon>Ovalentaria</taxon>
        <taxon>Atherinomorphae</taxon>
        <taxon>Cyprinodontiformes</taxon>
        <taxon>Goodeidae</taxon>
        <taxon>Ameca</taxon>
    </lineage>
</organism>
<gene>
    <name evidence="3" type="ORF">AMECASPLE_031451</name>
</gene>
<feature type="region of interest" description="Disordered" evidence="1">
    <location>
        <begin position="1"/>
        <end position="40"/>
    </location>
</feature>
<keyword evidence="4" id="KW-1185">Reference proteome</keyword>
<name>A0ABV1ADK7_9TELE</name>
<dbReference type="EMBL" id="JAHRIP010088550">
    <property type="protein sequence ID" value="MEQ2316326.1"/>
    <property type="molecule type" value="Genomic_DNA"/>
</dbReference>
<dbReference type="Gene3D" id="3.40.50.300">
    <property type="entry name" value="P-loop containing nucleotide triphosphate hydrolases"/>
    <property type="match status" value="2"/>
</dbReference>
<dbReference type="Proteomes" id="UP001469553">
    <property type="component" value="Unassembled WGS sequence"/>
</dbReference>
<feature type="compositionally biased region" description="Polar residues" evidence="1">
    <location>
        <begin position="1"/>
        <end position="18"/>
    </location>
</feature>
<dbReference type="InterPro" id="IPR053082">
    <property type="entry name" value="Nuclear_GTPase_SLIP-GC"/>
</dbReference>
<dbReference type="SUPFAM" id="SSF52540">
    <property type="entry name" value="P-loop containing nucleoside triphosphate hydrolases"/>
    <property type="match status" value="1"/>
</dbReference>
<proteinExistence type="predicted"/>
<comment type="caution">
    <text evidence="3">The sequence shown here is derived from an EMBL/GenBank/DDBJ whole genome shotgun (WGS) entry which is preliminary data.</text>
</comment>
<sequence length="460" mass="52402">MQEESSCLNEVTHLTSGTGKRKLDIKVESSNEQPAAKQHRGAVQFSEEKILSDVKKIMVHTHRKLRQQDNTKLNNFLKNKISDLSTDKREMVGVFGKTGAGKSSLINAIIGKTNLLPSGGYKACTSVMIRVEASMNTKYEADIEFITKEEWQDEVWSMFQYHRDDVDQENNEENNEDEDDGDDDEDEEYEKELSALYGKDRKLRSIEEFMDPKNFKEIPEFLQCRTKTLTFDSAEMLSEGIAKYTRNDSNQGEGKELKRLYWPLVKCVTVKVPKIALLQHVTLVDLPGNGDRNKSRDEMWKGIVGKCSTVWIVAEITRPAAEKESWEILETAVSLLGNGGECQNIHFICTKSDQFEDFRDHTAESRLAAILQRNKKAKEEVRTEFSKLKNVKKHFNEDCFEVFTVSSKEFLKGGLEENSEIPTLQKFLQGLNDCHSETLNYVSGAYGILSLIQGSRSTDM</sequence>
<evidence type="ECO:0000259" key="2">
    <source>
        <dbReference type="Pfam" id="PF00350"/>
    </source>
</evidence>
<evidence type="ECO:0000256" key="1">
    <source>
        <dbReference type="SAM" id="MobiDB-lite"/>
    </source>
</evidence>
<feature type="non-terminal residue" evidence="3">
    <location>
        <position position="460"/>
    </location>
</feature>
<accession>A0ABV1ADK7</accession>
<feature type="domain" description="Dynamin N-terminal" evidence="2">
    <location>
        <begin position="92"/>
        <end position="326"/>
    </location>
</feature>
<dbReference type="InterPro" id="IPR045063">
    <property type="entry name" value="Dynamin_N"/>
</dbReference>
<protein>
    <recommendedName>
        <fullName evidence="2">Dynamin N-terminal domain-containing protein</fullName>
    </recommendedName>
</protein>